<sequence length="158" mass="17502">MAAMSKSLIAFLAFQAIFLFVVIKWSLNAVIVSIGPSSVKLQVKDRSELTGLVHDGNLPTSRSKYFSQSFTRDTNQGGTAVLAGNLPTPWSNFESQLVTRSEAKCDRPVTNFVFIKVHKTASGSTFMVLGRFGRSHDMAICYPARRSKARHKTLSYPR</sequence>
<keyword evidence="4" id="KW-0735">Signal-anchor</keyword>
<evidence type="ECO:0000256" key="4">
    <source>
        <dbReference type="ARBA" id="ARBA00022968"/>
    </source>
</evidence>
<evidence type="ECO:0000256" key="8">
    <source>
        <dbReference type="ARBA" id="ARBA00023180"/>
    </source>
</evidence>
<gene>
    <name evidence="9" type="primary">TMED7</name>
    <name evidence="9" type="ORF">BRAFLDRAFT_82883</name>
</gene>
<evidence type="ECO:0000256" key="2">
    <source>
        <dbReference type="ARBA" id="ARBA00022679"/>
    </source>
</evidence>
<dbReference type="InParanoid" id="C3Y756"/>
<keyword evidence="7" id="KW-0472">Membrane</keyword>
<keyword evidence="6" id="KW-0333">Golgi apparatus</keyword>
<reference evidence="9" key="1">
    <citation type="journal article" date="2008" name="Nature">
        <title>The amphioxus genome and the evolution of the chordate karyotype.</title>
        <authorList>
            <consortium name="US DOE Joint Genome Institute (JGI-PGF)"/>
            <person name="Putnam N.H."/>
            <person name="Butts T."/>
            <person name="Ferrier D.E.K."/>
            <person name="Furlong R.F."/>
            <person name="Hellsten U."/>
            <person name="Kawashima T."/>
            <person name="Robinson-Rechavi M."/>
            <person name="Shoguchi E."/>
            <person name="Terry A."/>
            <person name="Yu J.-K."/>
            <person name="Benito-Gutierrez E.L."/>
            <person name="Dubchak I."/>
            <person name="Garcia-Fernandez J."/>
            <person name="Gibson-Brown J.J."/>
            <person name="Grigoriev I.V."/>
            <person name="Horton A.C."/>
            <person name="de Jong P.J."/>
            <person name="Jurka J."/>
            <person name="Kapitonov V.V."/>
            <person name="Kohara Y."/>
            <person name="Kuroki Y."/>
            <person name="Lindquist E."/>
            <person name="Lucas S."/>
            <person name="Osoegawa K."/>
            <person name="Pennacchio L.A."/>
            <person name="Salamov A.A."/>
            <person name="Satou Y."/>
            <person name="Sauka-Spengler T."/>
            <person name="Schmutz J."/>
            <person name="Shin-I T."/>
            <person name="Toyoda A."/>
            <person name="Bronner-Fraser M."/>
            <person name="Fujiyama A."/>
            <person name="Holland L.Z."/>
            <person name="Holland P.W.H."/>
            <person name="Satoh N."/>
            <person name="Rokhsar D.S."/>
        </authorList>
    </citation>
    <scope>NUCLEOTIDE SEQUENCE [LARGE SCALE GENOMIC DNA]</scope>
    <source>
        <strain evidence="9">S238N-H82</strain>
        <tissue evidence="9">Testes</tissue>
    </source>
</reference>
<dbReference type="InterPro" id="IPR009729">
    <property type="entry name" value="Gal-3-0_sulfotransfrase"/>
</dbReference>
<evidence type="ECO:0000256" key="3">
    <source>
        <dbReference type="ARBA" id="ARBA00022692"/>
    </source>
</evidence>
<proteinExistence type="predicted"/>
<keyword evidence="3" id="KW-0812">Transmembrane</keyword>
<dbReference type="PANTHER" id="PTHR14647">
    <property type="entry name" value="GALACTOSE-3-O-SULFOTRANSFERASE"/>
    <property type="match status" value="1"/>
</dbReference>
<dbReference type="GO" id="GO:0001733">
    <property type="term" value="F:galactosylceramide sulfotransferase activity"/>
    <property type="evidence" value="ECO:0007669"/>
    <property type="project" value="InterPro"/>
</dbReference>
<keyword evidence="8" id="KW-0325">Glycoprotein</keyword>
<keyword evidence="2" id="KW-0808">Transferase</keyword>
<dbReference type="EMBL" id="GG666489">
    <property type="protein sequence ID" value="EEN63684.1"/>
    <property type="molecule type" value="Genomic_DNA"/>
</dbReference>
<dbReference type="GO" id="GO:0000139">
    <property type="term" value="C:Golgi membrane"/>
    <property type="evidence" value="ECO:0007669"/>
    <property type="project" value="UniProtKB-SubCell"/>
</dbReference>
<dbReference type="Pfam" id="PF06990">
    <property type="entry name" value="Gal-3-0_sulfotr"/>
    <property type="match status" value="1"/>
</dbReference>
<evidence type="ECO:0000256" key="1">
    <source>
        <dbReference type="ARBA" id="ARBA00004323"/>
    </source>
</evidence>
<dbReference type="PANTHER" id="PTHR14647:SF87">
    <property type="entry name" value="PUTATIVE-RELATED"/>
    <property type="match status" value="1"/>
</dbReference>
<keyword evidence="5" id="KW-1133">Transmembrane helix</keyword>
<accession>C3Y756</accession>
<evidence type="ECO:0000256" key="5">
    <source>
        <dbReference type="ARBA" id="ARBA00022989"/>
    </source>
</evidence>
<comment type="subcellular location">
    <subcellularLocation>
        <location evidence="1">Golgi apparatus membrane</location>
        <topology evidence="1">Single-pass type II membrane protein</topology>
    </subcellularLocation>
</comment>
<protein>
    <submittedName>
        <fullName evidence="9">Uncharacterized protein</fullName>
    </submittedName>
</protein>
<dbReference type="GO" id="GO:0009247">
    <property type="term" value="P:glycolipid biosynthetic process"/>
    <property type="evidence" value="ECO:0007669"/>
    <property type="project" value="InterPro"/>
</dbReference>
<dbReference type="AlphaFoldDB" id="C3Y756"/>
<evidence type="ECO:0000313" key="9">
    <source>
        <dbReference type="EMBL" id="EEN63684.1"/>
    </source>
</evidence>
<evidence type="ECO:0000256" key="6">
    <source>
        <dbReference type="ARBA" id="ARBA00023034"/>
    </source>
</evidence>
<organism evidence="9">
    <name type="scientific">Branchiostoma floridae</name>
    <name type="common">Florida lancelet</name>
    <name type="synonym">Amphioxus</name>
    <dbReference type="NCBI Taxonomy" id="7739"/>
    <lineage>
        <taxon>Eukaryota</taxon>
        <taxon>Metazoa</taxon>
        <taxon>Chordata</taxon>
        <taxon>Cephalochordata</taxon>
        <taxon>Leptocardii</taxon>
        <taxon>Amphioxiformes</taxon>
        <taxon>Branchiostomatidae</taxon>
        <taxon>Branchiostoma</taxon>
    </lineage>
</organism>
<name>C3Y756_BRAFL</name>
<evidence type="ECO:0000256" key="7">
    <source>
        <dbReference type="ARBA" id="ARBA00023136"/>
    </source>
</evidence>